<dbReference type="PANTHER" id="PTHR42801">
    <property type="entry name" value="THIOREDOXIN-DEPENDENT PEROXIDE REDUCTASE"/>
    <property type="match status" value="1"/>
</dbReference>
<evidence type="ECO:0000256" key="8">
    <source>
        <dbReference type="ARBA" id="ARBA00032824"/>
    </source>
</evidence>
<evidence type="ECO:0000256" key="7">
    <source>
        <dbReference type="ARBA" id="ARBA00023284"/>
    </source>
</evidence>
<keyword evidence="5 13" id="KW-0560">Oxidoreductase</keyword>
<comment type="catalytic activity">
    <reaction evidence="11">
        <text>a hydroperoxide + [thioredoxin]-dithiol = an alcohol + [thioredoxin]-disulfide + H2O</text>
        <dbReference type="Rhea" id="RHEA:62620"/>
        <dbReference type="Rhea" id="RHEA-COMP:10698"/>
        <dbReference type="Rhea" id="RHEA-COMP:10700"/>
        <dbReference type="ChEBI" id="CHEBI:15377"/>
        <dbReference type="ChEBI" id="CHEBI:29950"/>
        <dbReference type="ChEBI" id="CHEBI:30879"/>
        <dbReference type="ChEBI" id="CHEBI:35924"/>
        <dbReference type="ChEBI" id="CHEBI:50058"/>
        <dbReference type="EC" id="1.11.1.24"/>
    </reaction>
</comment>
<feature type="domain" description="Thioredoxin" evidence="12">
    <location>
        <begin position="41"/>
        <end position="214"/>
    </location>
</feature>
<dbReference type="InterPro" id="IPR050924">
    <property type="entry name" value="Peroxiredoxin_BCP/PrxQ"/>
</dbReference>
<evidence type="ECO:0000256" key="5">
    <source>
        <dbReference type="ARBA" id="ARBA00023002"/>
    </source>
</evidence>
<dbReference type="Gene3D" id="3.40.30.10">
    <property type="entry name" value="Glutaredoxin"/>
    <property type="match status" value="1"/>
</dbReference>
<evidence type="ECO:0000256" key="11">
    <source>
        <dbReference type="ARBA" id="ARBA00049091"/>
    </source>
</evidence>
<dbReference type="PANTHER" id="PTHR42801:SF7">
    <property type="entry name" value="SLL1159 PROTEIN"/>
    <property type="match status" value="1"/>
</dbReference>
<gene>
    <name evidence="13" type="primary">bcp_1</name>
    <name evidence="13" type="ORF">ROJ8625_00215</name>
</gene>
<dbReference type="InterPro" id="IPR036249">
    <property type="entry name" value="Thioredoxin-like_sf"/>
</dbReference>
<dbReference type="PROSITE" id="PS51352">
    <property type="entry name" value="THIOREDOXIN_2"/>
    <property type="match status" value="1"/>
</dbReference>
<comment type="function">
    <text evidence="1">Thiol-specific peroxidase that catalyzes the reduction of hydrogen peroxide and organic hydroperoxides to water and alcohols, respectively. Plays a role in cell protection against oxidative stress by detoxifying peroxides and as sensor of hydrogen peroxide-mediated signaling events.</text>
</comment>
<dbReference type="GO" id="GO:0005737">
    <property type="term" value="C:cytoplasm"/>
    <property type="evidence" value="ECO:0007669"/>
    <property type="project" value="TreeGrafter"/>
</dbReference>
<evidence type="ECO:0000256" key="6">
    <source>
        <dbReference type="ARBA" id="ARBA00023157"/>
    </source>
</evidence>
<reference evidence="13 14" key="1">
    <citation type="submission" date="2017-03" db="EMBL/GenBank/DDBJ databases">
        <authorList>
            <person name="Afonso C.L."/>
            <person name="Miller P.J."/>
            <person name="Scott M.A."/>
            <person name="Spackman E."/>
            <person name="Goraichik I."/>
            <person name="Dimitrov K.M."/>
            <person name="Suarez D.L."/>
            <person name="Swayne D.E."/>
        </authorList>
    </citation>
    <scope>NUCLEOTIDE SEQUENCE [LARGE SCALE GENOMIC DNA]</scope>
    <source>
        <strain evidence="13 14">CECT 8625</strain>
    </source>
</reference>
<dbReference type="InterPro" id="IPR000866">
    <property type="entry name" value="AhpC/TSA"/>
</dbReference>
<evidence type="ECO:0000313" key="13">
    <source>
        <dbReference type="EMBL" id="SLN10412.1"/>
    </source>
</evidence>
<dbReference type="OrthoDB" id="9809746at2"/>
<organism evidence="13 14">
    <name type="scientific">Roseivivax jejudonensis</name>
    <dbReference type="NCBI Taxonomy" id="1529041"/>
    <lineage>
        <taxon>Bacteria</taxon>
        <taxon>Pseudomonadati</taxon>
        <taxon>Pseudomonadota</taxon>
        <taxon>Alphaproteobacteria</taxon>
        <taxon>Rhodobacterales</taxon>
        <taxon>Roseobacteraceae</taxon>
        <taxon>Roseivivax</taxon>
    </lineage>
</organism>
<evidence type="ECO:0000256" key="2">
    <source>
        <dbReference type="ARBA" id="ARBA00013017"/>
    </source>
</evidence>
<keyword evidence="4" id="KW-0049">Antioxidant</keyword>
<evidence type="ECO:0000313" key="14">
    <source>
        <dbReference type="Proteomes" id="UP000193570"/>
    </source>
</evidence>
<keyword evidence="3 13" id="KW-0575">Peroxidase</keyword>
<proteinExistence type="inferred from homology"/>
<dbReference type="EMBL" id="FWFK01000001">
    <property type="protein sequence ID" value="SLN10412.1"/>
    <property type="molecule type" value="Genomic_DNA"/>
</dbReference>
<keyword evidence="7" id="KW-0676">Redox-active center</keyword>
<dbReference type="GO" id="GO:0008379">
    <property type="term" value="F:thioredoxin peroxidase activity"/>
    <property type="evidence" value="ECO:0007669"/>
    <property type="project" value="TreeGrafter"/>
</dbReference>
<dbReference type="InterPro" id="IPR013766">
    <property type="entry name" value="Thioredoxin_domain"/>
</dbReference>
<dbReference type="Proteomes" id="UP000193570">
    <property type="component" value="Unassembled WGS sequence"/>
</dbReference>
<evidence type="ECO:0000256" key="10">
    <source>
        <dbReference type="ARBA" id="ARBA00042639"/>
    </source>
</evidence>
<evidence type="ECO:0000256" key="4">
    <source>
        <dbReference type="ARBA" id="ARBA00022862"/>
    </source>
</evidence>
<accession>A0A1X6Y4K4</accession>
<evidence type="ECO:0000256" key="9">
    <source>
        <dbReference type="ARBA" id="ARBA00038489"/>
    </source>
</evidence>
<dbReference type="GO" id="GO:0045454">
    <property type="term" value="P:cell redox homeostasis"/>
    <property type="evidence" value="ECO:0007669"/>
    <property type="project" value="TreeGrafter"/>
</dbReference>
<dbReference type="Pfam" id="PF00578">
    <property type="entry name" value="AhpC-TSA"/>
    <property type="match status" value="1"/>
</dbReference>
<sequence length="225" mass="24319">MLGKLKDRLAALNAERGPESHAYQDHLIAFLERIAQEDRRLRIGDMAQDFALPHQDGRIVRLSELLAQGPQILVFVRGDWCPYCAAQVAALSDAAADFAAAGIGLAIVSPEIGGRARKLAARHDVPFPVLCDVGMGVTLSYGLLFAVPEDTRAFLTSRGIDLGERSGTGAWFLPLTESYGIDMDGTIVAQFGGIDPRERPEPSEMLTEMRDALARRASSGDGQRA</sequence>
<dbReference type="GO" id="GO:0034599">
    <property type="term" value="P:cellular response to oxidative stress"/>
    <property type="evidence" value="ECO:0007669"/>
    <property type="project" value="TreeGrafter"/>
</dbReference>
<keyword evidence="14" id="KW-1185">Reference proteome</keyword>
<keyword evidence="6" id="KW-1015">Disulfide bond</keyword>
<evidence type="ECO:0000256" key="3">
    <source>
        <dbReference type="ARBA" id="ARBA00022559"/>
    </source>
</evidence>
<name>A0A1X6Y4K4_9RHOB</name>
<comment type="similarity">
    <text evidence="9">Belongs to the peroxiredoxin family. BCP/PrxQ subfamily.</text>
</comment>
<dbReference type="CDD" id="cd02970">
    <property type="entry name" value="PRX_like2"/>
    <property type="match status" value="1"/>
</dbReference>
<evidence type="ECO:0000259" key="12">
    <source>
        <dbReference type="PROSITE" id="PS51352"/>
    </source>
</evidence>
<dbReference type="AlphaFoldDB" id="A0A1X6Y4K4"/>
<evidence type="ECO:0000256" key="1">
    <source>
        <dbReference type="ARBA" id="ARBA00003330"/>
    </source>
</evidence>
<dbReference type="EC" id="1.11.1.24" evidence="2"/>
<dbReference type="RefSeq" id="WP_085789999.1">
    <property type="nucleotide sequence ID" value="NZ_FWFK01000001.1"/>
</dbReference>
<dbReference type="SUPFAM" id="SSF52833">
    <property type="entry name" value="Thioredoxin-like"/>
    <property type="match status" value="1"/>
</dbReference>
<protein>
    <recommendedName>
        <fullName evidence="2">thioredoxin-dependent peroxiredoxin</fullName>
        <ecNumber evidence="2">1.11.1.24</ecNumber>
    </recommendedName>
    <alternativeName>
        <fullName evidence="8">Thioredoxin peroxidase</fullName>
    </alternativeName>
    <alternativeName>
        <fullName evidence="10">Thioredoxin-dependent peroxiredoxin Bcp</fullName>
    </alternativeName>
</protein>